<sequence length="339" mass="37283">MKNPKDMTDEELYHALKARRIRLGVAKEISTTYSPTRVVLTTLFNPLHAMTKASINTGGSLTHDYTQLKCTEISKELERRGLDSKKYENDTETVETTNKWVRVWKSVKILGTIVAIDWSEIHDMISLVSDIGDVVGDFSEVINNISELILDITESSGDAMDHIDIAVDVVETTYHSHELVNHIAEGVEHANNIADNFQMDGGTIQDLAGENVQQIMNKLNGISLESVKTTVNSIFVNGDLKTVGTAMEISEVANDGISLANDIKNEKSPANDDSVSTNNDGKRCIIDAHLQSIYEVAQAANKNINDVSQAANKNIIEITQSATETINQILIKKNSEGKN</sequence>
<dbReference type="EMBL" id="CAJVPV010001931">
    <property type="protein sequence ID" value="CAG8512697.1"/>
    <property type="molecule type" value="Genomic_DNA"/>
</dbReference>
<comment type="caution">
    <text evidence="1">The sequence shown here is derived from an EMBL/GenBank/DDBJ whole genome shotgun (WGS) entry which is preliminary data.</text>
</comment>
<dbReference type="OrthoDB" id="2381067at2759"/>
<evidence type="ECO:0000313" key="2">
    <source>
        <dbReference type="Proteomes" id="UP000789342"/>
    </source>
</evidence>
<accession>A0A9N9F6K4</accession>
<dbReference type="Proteomes" id="UP000789342">
    <property type="component" value="Unassembled WGS sequence"/>
</dbReference>
<dbReference type="AlphaFoldDB" id="A0A9N9F6K4"/>
<evidence type="ECO:0000313" key="1">
    <source>
        <dbReference type="EMBL" id="CAG8512697.1"/>
    </source>
</evidence>
<protein>
    <submittedName>
        <fullName evidence="1">3509_t:CDS:1</fullName>
    </submittedName>
</protein>
<gene>
    <name evidence="1" type="ORF">AMORRO_LOCUS3809</name>
</gene>
<reference evidence="1" key="1">
    <citation type="submission" date="2021-06" db="EMBL/GenBank/DDBJ databases">
        <authorList>
            <person name="Kallberg Y."/>
            <person name="Tangrot J."/>
            <person name="Rosling A."/>
        </authorList>
    </citation>
    <scope>NUCLEOTIDE SEQUENCE</scope>
    <source>
        <strain evidence="1">CL551</strain>
    </source>
</reference>
<name>A0A9N9F6K4_9GLOM</name>
<keyword evidence="2" id="KW-1185">Reference proteome</keyword>
<proteinExistence type="predicted"/>
<organism evidence="1 2">
    <name type="scientific">Acaulospora morrowiae</name>
    <dbReference type="NCBI Taxonomy" id="94023"/>
    <lineage>
        <taxon>Eukaryota</taxon>
        <taxon>Fungi</taxon>
        <taxon>Fungi incertae sedis</taxon>
        <taxon>Mucoromycota</taxon>
        <taxon>Glomeromycotina</taxon>
        <taxon>Glomeromycetes</taxon>
        <taxon>Diversisporales</taxon>
        <taxon>Acaulosporaceae</taxon>
        <taxon>Acaulospora</taxon>
    </lineage>
</organism>